<feature type="transmembrane region" description="Helical" evidence="1">
    <location>
        <begin position="272"/>
        <end position="294"/>
    </location>
</feature>
<organism evidence="2 3">
    <name type="scientific">Phialocephala subalpina</name>
    <dbReference type="NCBI Taxonomy" id="576137"/>
    <lineage>
        <taxon>Eukaryota</taxon>
        <taxon>Fungi</taxon>
        <taxon>Dikarya</taxon>
        <taxon>Ascomycota</taxon>
        <taxon>Pezizomycotina</taxon>
        <taxon>Leotiomycetes</taxon>
        <taxon>Helotiales</taxon>
        <taxon>Mollisiaceae</taxon>
        <taxon>Phialocephala</taxon>
        <taxon>Phialocephala fortinii species complex</taxon>
    </lineage>
</organism>
<protein>
    <submittedName>
        <fullName evidence="2">Uncharacterized protein</fullName>
    </submittedName>
</protein>
<keyword evidence="1" id="KW-1133">Transmembrane helix</keyword>
<keyword evidence="1" id="KW-0472">Membrane</keyword>
<name>A0A1L7X6P2_9HELO</name>
<sequence length="389" mass="43147">MNSSETISSSSPAPAMSQVPWQAAVLVLFIAAANCMLQPAGRVCGASSKYTVYLRSSPLVCFADALTLPMHLIKDRWKKKLPVRESIKSIVQRRFQDEHSAIQRSRFLQWSWTLFRWAFFLVSVLPVMRFSVESGVLWTKGWIGMFLHSWLITEILNIVSWCLAARSAILSTSIKSDMENLLPSSRIDTETLYFATFTQVIFLLIILRDLWHPATGADQFDHLCDSSWEVNGGLWFLLLTAVTMSGIIGGPKALGKPSENENKEDDKKSYSLLYEICFRGGMLVLETGGIWALGYLVGYKVFIIDLLAWTVITGSVFTSFVAIGGVVSPLLGEKRMQGLGLEQVVEGKDGEKSDVDFGGTAAFLMMVYTGVISVVWFVFVYGEGKVGSP</sequence>
<feature type="transmembrane region" description="Helical" evidence="1">
    <location>
        <begin position="21"/>
        <end position="40"/>
    </location>
</feature>
<feature type="transmembrane region" description="Helical" evidence="1">
    <location>
        <begin position="147"/>
        <end position="170"/>
    </location>
</feature>
<proteinExistence type="predicted"/>
<reference evidence="2 3" key="1">
    <citation type="submission" date="2016-03" db="EMBL/GenBank/DDBJ databases">
        <authorList>
            <person name="Ploux O."/>
        </authorList>
    </citation>
    <scope>NUCLEOTIDE SEQUENCE [LARGE SCALE GENOMIC DNA]</scope>
    <source>
        <strain evidence="2 3">UAMH 11012</strain>
    </source>
</reference>
<dbReference type="OrthoDB" id="2847781at2759"/>
<feature type="transmembrane region" description="Helical" evidence="1">
    <location>
        <begin position="232"/>
        <end position="251"/>
    </location>
</feature>
<feature type="transmembrane region" description="Helical" evidence="1">
    <location>
        <begin position="306"/>
        <end position="331"/>
    </location>
</feature>
<dbReference type="EMBL" id="FJOG01000016">
    <property type="protein sequence ID" value="CZR60686.1"/>
    <property type="molecule type" value="Genomic_DNA"/>
</dbReference>
<dbReference type="Proteomes" id="UP000184330">
    <property type="component" value="Unassembled WGS sequence"/>
</dbReference>
<evidence type="ECO:0000313" key="2">
    <source>
        <dbReference type="EMBL" id="CZR60686.1"/>
    </source>
</evidence>
<keyword evidence="1" id="KW-0812">Transmembrane</keyword>
<dbReference type="AlphaFoldDB" id="A0A1L7X6P2"/>
<evidence type="ECO:0000256" key="1">
    <source>
        <dbReference type="SAM" id="Phobius"/>
    </source>
</evidence>
<keyword evidence="3" id="KW-1185">Reference proteome</keyword>
<feature type="transmembrane region" description="Helical" evidence="1">
    <location>
        <begin position="361"/>
        <end position="382"/>
    </location>
</feature>
<evidence type="ECO:0000313" key="3">
    <source>
        <dbReference type="Proteomes" id="UP000184330"/>
    </source>
</evidence>
<accession>A0A1L7X6P2</accession>
<gene>
    <name evidence="2" type="ORF">PAC_10582</name>
</gene>
<feature type="transmembrane region" description="Helical" evidence="1">
    <location>
        <begin position="114"/>
        <end position="132"/>
    </location>
</feature>
<feature type="transmembrane region" description="Helical" evidence="1">
    <location>
        <begin position="191"/>
        <end position="212"/>
    </location>
</feature>